<name>A0AC34QWX8_9BILA</name>
<organism evidence="1 2">
    <name type="scientific">Panagrolaimus sp. JU765</name>
    <dbReference type="NCBI Taxonomy" id="591449"/>
    <lineage>
        <taxon>Eukaryota</taxon>
        <taxon>Metazoa</taxon>
        <taxon>Ecdysozoa</taxon>
        <taxon>Nematoda</taxon>
        <taxon>Chromadorea</taxon>
        <taxon>Rhabditida</taxon>
        <taxon>Tylenchina</taxon>
        <taxon>Panagrolaimomorpha</taxon>
        <taxon>Panagrolaimoidea</taxon>
        <taxon>Panagrolaimidae</taxon>
        <taxon>Panagrolaimus</taxon>
    </lineage>
</organism>
<dbReference type="WBParaSite" id="JU765_v2.g20089.t1">
    <property type="protein sequence ID" value="JU765_v2.g20089.t1"/>
    <property type="gene ID" value="JU765_v2.g20089"/>
</dbReference>
<evidence type="ECO:0000313" key="2">
    <source>
        <dbReference type="WBParaSite" id="JU765_v2.g20089.t1"/>
    </source>
</evidence>
<dbReference type="Proteomes" id="UP000887576">
    <property type="component" value="Unplaced"/>
</dbReference>
<accession>A0AC34QWX8</accession>
<protein>
    <submittedName>
        <fullName evidence="2">Uncharacterized protein</fullName>
    </submittedName>
</protein>
<evidence type="ECO:0000313" key="1">
    <source>
        <dbReference type="Proteomes" id="UP000887576"/>
    </source>
</evidence>
<sequence length="590" mass="67005">MAHHSKTAAAAGMDGLAWFLVILAVSILLAFCVAAILVGYILQKRKKHKVTVANSCTDTSSRDSDDIAASKKQPRISEHVFHGLPTNQKHVFEAPPPPMLSPEIEMEQIDIDYKRQPSELSPGLQSNGHLSFRGSKEVGQRNDDNSIVVVVNDTPSYNPYLPYGIQIGKFGETNIEIENEVGVDVGNSAPMPKGKIQEVLPKPSQRPYHISLPESKEAVKRKLSPIRLQNFPQRLDELNENESEKLYEEFELIGKNKPSHATAFSSSQTTRRNRFYDIVPFEYNRVVLKYNDGTDYINASYITDIEGNTTYISAQGPIGENECVGGRRDATISDFWRMILQENVDCIVMLTQLVEGMKTKCSPYWPENVGETMVLNYGMSVNFYCIVEDENSFQREFLLFDGSDDPPKKVLQWHFKGWKDGAAPENKAALLHFIRQIRVSPHSLPILVHCSAGVGRTGVYMAVDQLLNKLENDKEIDVFGMVRHLRAQRSSMVQNIDQYATIYDVISLAVRQKLGQEKDKDDLTSLDRNKWLSDDNSLSSVLLIKTQQNHCHHIWHVFQKRWKPKRALILFKKWTHTSTFFETANNHEIP</sequence>
<proteinExistence type="predicted"/>
<reference evidence="2" key="1">
    <citation type="submission" date="2022-11" db="UniProtKB">
        <authorList>
            <consortium name="WormBaseParasite"/>
        </authorList>
    </citation>
    <scope>IDENTIFICATION</scope>
</reference>